<organism evidence="1 2">
    <name type="scientific">Herbiconiux flava</name>
    <dbReference type="NCBI Taxonomy" id="881268"/>
    <lineage>
        <taxon>Bacteria</taxon>
        <taxon>Bacillati</taxon>
        <taxon>Actinomycetota</taxon>
        <taxon>Actinomycetes</taxon>
        <taxon>Micrococcales</taxon>
        <taxon>Microbacteriaceae</taxon>
        <taxon>Herbiconiux</taxon>
    </lineage>
</organism>
<evidence type="ECO:0000313" key="2">
    <source>
        <dbReference type="Proteomes" id="UP000549913"/>
    </source>
</evidence>
<dbReference type="GO" id="GO:0016853">
    <property type="term" value="F:isomerase activity"/>
    <property type="evidence" value="ECO:0007669"/>
    <property type="project" value="TreeGrafter"/>
</dbReference>
<dbReference type="RefSeq" id="WP_179548611.1">
    <property type="nucleotide sequence ID" value="NZ_BSEW01000002.1"/>
</dbReference>
<dbReference type="Gene3D" id="3.10.310.10">
    <property type="entry name" value="Diaminopimelate Epimerase, Chain A, domain 1"/>
    <property type="match status" value="2"/>
</dbReference>
<dbReference type="PIRSF" id="PIRSF016184">
    <property type="entry name" value="PhzC_PhzF"/>
    <property type="match status" value="1"/>
</dbReference>
<dbReference type="SUPFAM" id="SSF54506">
    <property type="entry name" value="Diaminopimelate epimerase-like"/>
    <property type="match status" value="1"/>
</dbReference>
<dbReference type="AlphaFoldDB" id="A0A852SSJ1"/>
<dbReference type="PANTHER" id="PTHR13774:SF32">
    <property type="entry name" value="ANTISENSE-ENHANCING SEQUENCE 1"/>
    <property type="match status" value="1"/>
</dbReference>
<name>A0A852SSJ1_9MICO</name>
<dbReference type="GO" id="GO:0005737">
    <property type="term" value="C:cytoplasm"/>
    <property type="evidence" value="ECO:0007669"/>
    <property type="project" value="TreeGrafter"/>
</dbReference>
<dbReference type="Pfam" id="PF02567">
    <property type="entry name" value="PhzC-PhzF"/>
    <property type="match status" value="2"/>
</dbReference>
<proteinExistence type="predicted"/>
<reference evidence="1 2" key="1">
    <citation type="submission" date="2020-07" db="EMBL/GenBank/DDBJ databases">
        <title>Sequencing the genomes of 1000 actinobacteria strains.</title>
        <authorList>
            <person name="Klenk H.-P."/>
        </authorList>
    </citation>
    <scope>NUCLEOTIDE SEQUENCE [LARGE SCALE GENOMIC DNA]</scope>
    <source>
        <strain evidence="1 2">DSM 26474</strain>
    </source>
</reference>
<gene>
    <name evidence="1" type="ORF">BJ984_002883</name>
</gene>
<keyword evidence="2" id="KW-1185">Reference proteome</keyword>
<dbReference type="Proteomes" id="UP000549913">
    <property type="component" value="Unassembled WGS sequence"/>
</dbReference>
<accession>A0A852SSJ1</accession>
<dbReference type="EMBL" id="JACCBM010000001">
    <property type="protein sequence ID" value="NYD71725.1"/>
    <property type="molecule type" value="Genomic_DNA"/>
</dbReference>
<protein>
    <submittedName>
        <fullName evidence="1">Putative PhzF superfamily epimerase YddE/YHI9</fullName>
    </submittedName>
</protein>
<dbReference type="InterPro" id="IPR003719">
    <property type="entry name" value="Phenazine_PhzF-like"/>
</dbReference>
<evidence type="ECO:0000313" key="1">
    <source>
        <dbReference type="EMBL" id="NYD71725.1"/>
    </source>
</evidence>
<comment type="caution">
    <text evidence="1">The sequence shown here is derived from an EMBL/GenBank/DDBJ whole genome shotgun (WGS) entry which is preliminary data.</text>
</comment>
<dbReference type="PANTHER" id="PTHR13774">
    <property type="entry name" value="PHENAZINE BIOSYNTHESIS PROTEIN"/>
    <property type="match status" value="1"/>
</dbReference>
<sequence length="263" mass="26669">MSTSLSVDVVTVFTDESGGHGNPLGIIRSSERTRGAEQRIATGLGFSETVFLDELIERGGGSGTAGGAGAAGGTGSDGVSTVAGAATAAAGGRRARIRIFTPATELPFAGHPCVGTAWLLARQGTPVVALDTPAGPVAVRDTGDLVWITGRAAWAPDFAFTRLASPAEVDALDPSGFPNGRHYAWAFIDEAAGHLRSRMFAPALGVPEDQATGSAAVALTARLGRDLAIDQGLGSRLLTRVLPGGDVEVGGRTAAAEPRTLDV</sequence>